<proteinExistence type="inferred from homology"/>
<name>A0ABQ6YZ65_9ENTE</name>
<dbReference type="InterPro" id="IPR000620">
    <property type="entry name" value="EamA_dom"/>
</dbReference>
<keyword evidence="4" id="KW-1003">Cell membrane</keyword>
<evidence type="ECO:0000256" key="1">
    <source>
        <dbReference type="ARBA" id="ARBA00004651"/>
    </source>
</evidence>
<evidence type="ECO:0000256" key="6">
    <source>
        <dbReference type="ARBA" id="ARBA00022989"/>
    </source>
</evidence>
<gene>
    <name evidence="10" type="ORF">BAU17_07810</name>
</gene>
<reference evidence="10 11" key="1">
    <citation type="submission" date="2016-06" db="EMBL/GenBank/DDBJ databases">
        <title>Four novel species of enterococci isolated from chicken manure.</title>
        <authorList>
            <person name="Van Tyne D."/>
        </authorList>
    </citation>
    <scope>NUCLEOTIDE SEQUENCE [LARGE SCALE GENOMIC DNA]</scope>
    <source>
        <strain evidence="10 11">CU12B</strain>
    </source>
</reference>
<dbReference type="SUPFAM" id="SSF103481">
    <property type="entry name" value="Multidrug resistance efflux transporter EmrE"/>
    <property type="match status" value="2"/>
</dbReference>
<evidence type="ECO:0000313" key="10">
    <source>
        <dbReference type="EMBL" id="KAF1303026.1"/>
    </source>
</evidence>
<keyword evidence="7 8" id="KW-0472">Membrane</keyword>
<sequence length="295" mass="33362">MDKNKIGVLAGLSSYIWWGLLSIFWHFLSEVPAFDMLAYRMVWSLVTMLVILSVQKSWGGFFQLTKMLVHSGKIIWIGLCAIFISINWLVYIYMVTHQQAMLASLGYYILPLFNVMIALVFLKEKLLREQWLAVGLATTGVIILTIQTGALPLNTLLMAGSFGMYGLIKRKVPLPATISLTLETMFVFPFAVLYLLFFTNHSLAEYSIQTNMFLLCSGIVTAVPLILFALAAKYADFITLSFIQYINPTIQLLIAVSIFHEPFSMSNVLVFAFIWAGIAVYAFGNVVRKRKKLYE</sequence>
<dbReference type="Proteomes" id="UP000782705">
    <property type="component" value="Unassembled WGS sequence"/>
</dbReference>
<comment type="similarity">
    <text evidence="2">Belongs to the EamA transporter family.</text>
</comment>
<evidence type="ECO:0000256" key="4">
    <source>
        <dbReference type="ARBA" id="ARBA00022475"/>
    </source>
</evidence>
<feature type="transmembrane region" description="Helical" evidence="8">
    <location>
        <begin position="74"/>
        <end position="93"/>
    </location>
</feature>
<dbReference type="PANTHER" id="PTHR22911:SF137">
    <property type="entry name" value="SOLUTE CARRIER FAMILY 35 MEMBER G2-RELATED"/>
    <property type="match status" value="1"/>
</dbReference>
<keyword evidence="11" id="KW-1185">Reference proteome</keyword>
<dbReference type="PANTHER" id="PTHR22911">
    <property type="entry name" value="ACYL-MALONYL CONDENSING ENZYME-RELATED"/>
    <property type="match status" value="1"/>
</dbReference>
<evidence type="ECO:0000313" key="11">
    <source>
        <dbReference type="Proteomes" id="UP000782705"/>
    </source>
</evidence>
<dbReference type="InterPro" id="IPR037185">
    <property type="entry name" value="EmrE-like"/>
</dbReference>
<organism evidence="10 11">
    <name type="scientific">Candidatus Enterococcus willemsii</name>
    <dbReference type="NCBI Taxonomy" id="1857215"/>
    <lineage>
        <taxon>Bacteria</taxon>
        <taxon>Bacillati</taxon>
        <taxon>Bacillota</taxon>
        <taxon>Bacilli</taxon>
        <taxon>Lactobacillales</taxon>
        <taxon>Enterococcaceae</taxon>
        <taxon>Enterococcus</taxon>
    </lineage>
</organism>
<keyword evidence="3" id="KW-0813">Transport</keyword>
<dbReference type="RefSeq" id="WP_161902397.1">
    <property type="nucleotide sequence ID" value="NZ_MAEL01000044.1"/>
</dbReference>
<feature type="domain" description="EamA" evidence="9">
    <location>
        <begin position="6"/>
        <end position="145"/>
    </location>
</feature>
<evidence type="ECO:0000259" key="9">
    <source>
        <dbReference type="Pfam" id="PF00892"/>
    </source>
</evidence>
<feature type="transmembrane region" description="Helical" evidence="8">
    <location>
        <begin position="180"/>
        <end position="199"/>
    </location>
</feature>
<evidence type="ECO:0000256" key="2">
    <source>
        <dbReference type="ARBA" id="ARBA00007362"/>
    </source>
</evidence>
<accession>A0ABQ6YZ65</accession>
<feature type="transmembrane region" description="Helical" evidence="8">
    <location>
        <begin position="6"/>
        <end position="25"/>
    </location>
</feature>
<keyword evidence="6 8" id="KW-1133">Transmembrane helix</keyword>
<dbReference type="EMBL" id="MAEL01000044">
    <property type="protein sequence ID" value="KAF1303026.1"/>
    <property type="molecule type" value="Genomic_DNA"/>
</dbReference>
<feature type="transmembrane region" description="Helical" evidence="8">
    <location>
        <begin position="211"/>
        <end position="230"/>
    </location>
</feature>
<feature type="transmembrane region" description="Helical" evidence="8">
    <location>
        <begin position="142"/>
        <end position="168"/>
    </location>
</feature>
<evidence type="ECO:0000256" key="5">
    <source>
        <dbReference type="ARBA" id="ARBA00022692"/>
    </source>
</evidence>
<evidence type="ECO:0000256" key="7">
    <source>
        <dbReference type="ARBA" id="ARBA00023136"/>
    </source>
</evidence>
<dbReference type="NCBIfam" id="TIGR00688">
    <property type="entry name" value="rarD"/>
    <property type="match status" value="1"/>
</dbReference>
<feature type="transmembrane region" description="Helical" evidence="8">
    <location>
        <begin position="265"/>
        <end position="284"/>
    </location>
</feature>
<dbReference type="InterPro" id="IPR004626">
    <property type="entry name" value="RarD"/>
</dbReference>
<dbReference type="Pfam" id="PF00892">
    <property type="entry name" value="EamA"/>
    <property type="match status" value="1"/>
</dbReference>
<keyword evidence="5 8" id="KW-0812">Transmembrane</keyword>
<comment type="caution">
    <text evidence="10">The sequence shown here is derived from an EMBL/GenBank/DDBJ whole genome shotgun (WGS) entry which is preliminary data.</text>
</comment>
<comment type="subcellular location">
    <subcellularLocation>
        <location evidence="1">Cell membrane</location>
        <topology evidence="1">Multi-pass membrane protein</topology>
    </subcellularLocation>
</comment>
<protein>
    <submittedName>
        <fullName evidence="10">Permease</fullName>
    </submittedName>
</protein>
<feature type="transmembrane region" description="Helical" evidence="8">
    <location>
        <begin position="37"/>
        <end position="54"/>
    </location>
</feature>
<evidence type="ECO:0000256" key="3">
    <source>
        <dbReference type="ARBA" id="ARBA00022448"/>
    </source>
</evidence>
<evidence type="ECO:0000256" key="8">
    <source>
        <dbReference type="SAM" id="Phobius"/>
    </source>
</evidence>
<feature type="transmembrane region" description="Helical" evidence="8">
    <location>
        <begin position="105"/>
        <end position="122"/>
    </location>
</feature>